<feature type="transmembrane region" description="Helical" evidence="1">
    <location>
        <begin position="207"/>
        <end position="226"/>
    </location>
</feature>
<keyword evidence="3" id="KW-1185">Reference proteome</keyword>
<feature type="transmembrane region" description="Helical" evidence="1">
    <location>
        <begin position="30"/>
        <end position="52"/>
    </location>
</feature>
<proteinExistence type="predicted"/>
<dbReference type="OrthoDB" id="2535105at2759"/>
<feature type="transmembrane region" description="Helical" evidence="1">
    <location>
        <begin position="106"/>
        <end position="125"/>
    </location>
</feature>
<dbReference type="AlphaFoldDB" id="A0A5C3R0Z1"/>
<keyword evidence="1" id="KW-0472">Membrane</keyword>
<evidence type="ECO:0000256" key="1">
    <source>
        <dbReference type="SAM" id="Phobius"/>
    </source>
</evidence>
<evidence type="ECO:0000313" key="2">
    <source>
        <dbReference type="EMBL" id="TFL07875.1"/>
    </source>
</evidence>
<feature type="transmembrane region" description="Helical" evidence="1">
    <location>
        <begin position="172"/>
        <end position="195"/>
    </location>
</feature>
<dbReference type="PANTHER" id="PTHR40465:SF1">
    <property type="entry name" value="DUF6534 DOMAIN-CONTAINING PROTEIN"/>
    <property type="match status" value="1"/>
</dbReference>
<protein>
    <submittedName>
        <fullName evidence="2">Uncharacterized protein</fullName>
    </submittedName>
</protein>
<dbReference type="PANTHER" id="PTHR40465">
    <property type="entry name" value="CHROMOSOME 1, WHOLE GENOME SHOTGUN SEQUENCE"/>
    <property type="match status" value="1"/>
</dbReference>
<keyword evidence="1" id="KW-0812">Transmembrane</keyword>
<gene>
    <name evidence="2" type="ORF">BDV98DRAFT_588323</name>
</gene>
<dbReference type="STRING" id="1884261.A0A5C3R0Z1"/>
<feature type="transmembrane region" description="Helical" evidence="1">
    <location>
        <begin position="137"/>
        <end position="160"/>
    </location>
</feature>
<reference evidence="2 3" key="1">
    <citation type="journal article" date="2019" name="Nat. Ecol. Evol.">
        <title>Megaphylogeny resolves global patterns of mushroom evolution.</title>
        <authorList>
            <person name="Varga T."/>
            <person name="Krizsan K."/>
            <person name="Foldi C."/>
            <person name="Dima B."/>
            <person name="Sanchez-Garcia M."/>
            <person name="Sanchez-Ramirez S."/>
            <person name="Szollosi G.J."/>
            <person name="Szarkandi J.G."/>
            <person name="Papp V."/>
            <person name="Albert L."/>
            <person name="Andreopoulos W."/>
            <person name="Angelini C."/>
            <person name="Antonin V."/>
            <person name="Barry K.W."/>
            <person name="Bougher N.L."/>
            <person name="Buchanan P."/>
            <person name="Buyck B."/>
            <person name="Bense V."/>
            <person name="Catcheside P."/>
            <person name="Chovatia M."/>
            <person name="Cooper J."/>
            <person name="Damon W."/>
            <person name="Desjardin D."/>
            <person name="Finy P."/>
            <person name="Geml J."/>
            <person name="Haridas S."/>
            <person name="Hughes K."/>
            <person name="Justo A."/>
            <person name="Karasinski D."/>
            <person name="Kautmanova I."/>
            <person name="Kiss B."/>
            <person name="Kocsube S."/>
            <person name="Kotiranta H."/>
            <person name="LaButti K.M."/>
            <person name="Lechner B.E."/>
            <person name="Liimatainen K."/>
            <person name="Lipzen A."/>
            <person name="Lukacs Z."/>
            <person name="Mihaltcheva S."/>
            <person name="Morgado L.N."/>
            <person name="Niskanen T."/>
            <person name="Noordeloos M.E."/>
            <person name="Ohm R.A."/>
            <person name="Ortiz-Santana B."/>
            <person name="Ovrebo C."/>
            <person name="Racz N."/>
            <person name="Riley R."/>
            <person name="Savchenko A."/>
            <person name="Shiryaev A."/>
            <person name="Soop K."/>
            <person name="Spirin V."/>
            <person name="Szebenyi C."/>
            <person name="Tomsovsky M."/>
            <person name="Tulloss R.E."/>
            <person name="Uehling J."/>
            <person name="Grigoriev I.V."/>
            <person name="Vagvolgyi C."/>
            <person name="Papp T."/>
            <person name="Martin F.M."/>
            <person name="Miettinen O."/>
            <person name="Hibbett D.S."/>
            <person name="Nagy L.G."/>
        </authorList>
    </citation>
    <scope>NUCLEOTIDE SEQUENCE [LARGE SCALE GENOMIC DNA]</scope>
    <source>
        <strain evidence="2 3">CBS 309.79</strain>
    </source>
</reference>
<feature type="transmembrane region" description="Helical" evidence="1">
    <location>
        <begin position="64"/>
        <end position="86"/>
    </location>
</feature>
<keyword evidence="1" id="KW-1133">Transmembrane helix</keyword>
<name>A0A5C3R0Z1_9AGAR</name>
<organism evidence="2 3">
    <name type="scientific">Pterulicium gracile</name>
    <dbReference type="NCBI Taxonomy" id="1884261"/>
    <lineage>
        <taxon>Eukaryota</taxon>
        <taxon>Fungi</taxon>
        <taxon>Dikarya</taxon>
        <taxon>Basidiomycota</taxon>
        <taxon>Agaricomycotina</taxon>
        <taxon>Agaricomycetes</taxon>
        <taxon>Agaricomycetidae</taxon>
        <taxon>Agaricales</taxon>
        <taxon>Pleurotineae</taxon>
        <taxon>Pterulaceae</taxon>
        <taxon>Pterulicium</taxon>
    </lineage>
</organism>
<sequence length="373" mass="41321">MRDPPQDYDPGPELALLDNEAFYNTRLGPWLSGLVAQTFMMGVLTFQCYLYWETMASKDLKRNRWLVLFMFLTGIFQSGTGFELLYDTFICPATTDFPIPQFGWTFAYQSGWTALIAMVAQIFFLHRCFSITRSRALVVLCGVGILLSFSAGVATSVGLFRTQYFTRSNTPLPAVIVWLTATALTDVTISAVLMLSRLIKLAFETAGLTTLVAICHLFTLLFAMYNRAVAHVFFHFIIAKMYSHSVMVTLLDRRKITGLNEDHSTVDMTSHSLEFGANTEPTIPTRRYSSSTQKSTFLASALRSPGDAALAKSAKIVRYDRPRRGSGVTATPSCSDVSLDVYEVGRGSAGFVVDEDEEGGVGWKIARRNGSVV</sequence>
<dbReference type="EMBL" id="ML178814">
    <property type="protein sequence ID" value="TFL07875.1"/>
    <property type="molecule type" value="Genomic_DNA"/>
</dbReference>
<dbReference type="Proteomes" id="UP000305067">
    <property type="component" value="Unassembled WGS sequence"/>
</dbReference>
<accession>A0A5C3R0Z1</accession>
<feature type="transmembrane region" description="Helical" evidence="1">
    <location>
        <begin position="232"/>
        <end position="251"/>
    </location>
</feature>
<evidence type="ECO:0000313" key="3">
    <source>
        <dbReference type="Proteomes" id="UP000305067"/>
    </source>
</evidence>